<feature type="domain" description="Alpha-D-phosphohexomutase alpha/beta/alpha" evidence="5">
    <location>
        <begin position="389"/>
        <end position="489"/>
    </location>
</feature>
<reference evidence="6 7" key="1">
    <citation type="submission" date="2019-02" db="EMBL/GenBank/DDBJ databases">
        <authorList>
            <person name="Fomenkov A."/>
            <person name="Dubinina G."/>
            <person name="Grabovich M."/>
            <person name="Vincze T."/>
            <person name="Roberts R.J."/>
        </authorList>
    </citation>
    <scope>NUCLEOTIDE SEQUENCE [LARGE SCALE GENOMIC DNA]</scope>
    <source>
        <strain evidence="6 7">P</strain>
    </source>
</reference>
<sequence length="688" mass="78225">MNELNKIINSLAIRNIFVLDISQIDKNLDTTKFSKIEYEFLKCILLSSYLEEYKYPVILDIGKIIRIYPMLEGSFSQKVEKTILQSRFSFLGTDGLRGKVSIKDIKDPISSFINDNLISPELIEITTYAYSKMLLDSKRVTINSFACIGNDGRDIVTNWKLNSAMIAGYNRAGIRVLDVGVIPTPFIPYKMLKEELHCGSVLTASHNPSNQNGIKFFLDGSKNLPEGLYGDYSFSAWIYKLYIDKSEESHRDEIEYKSLNIEALELLDTILPIDIYQKLKKSILLLDSASGAYFDLSRKFLKRKELNFISIDPAPKGYNINKGCGVAEIEGHGTFFRNEYNNSNTLVKKMFDLGCKSSDPIYGIALDGDGDRGFVLLYNKNDDSVVVLDGDKCGYLIATYLCHTDPKNLNKDFITTVESDIMTSYWASKKLGLNSKIVSVGDKWIGTFKDRDLLLGLESSGHLILPFIFKNSRGKEVSLKSGNGLITTLFTIYAINTLGLDTIHASNPYDEGSSHTFYTYFVNKTLFYPSSDIWNKDKDLILSRVKKLDRGYSVEFESKEDSSMLYASIYLDGIVIGSMFCRNSGTEDKIAVYIKCKKEYFEDLKPIAEVINRVHIEKMKNKQKIEYKVESLIINTIKQNKILFIKDIPQLLQHEKKIQVSENDIDSIIYALKKEGRILIENSYVKIK</sequence>
<reference evidence="6 7" key="2">
    <citation type="submission" date="2019-09" db="EMBL/GenBank/DDBJ databases">
        <title>Complete Genome Sequence and Methylome Analysis of free living Spirochaetas.</title>
        <authorList>
            <person name="Leshcheva N."/>
            <person name="Mikheeva N."/>
        </authorList>
    </citation>
    <scope>NUCLEOTIDE SEQUENCE [LARGE SCALE GENOMIC DNA]</scope>
    <source>
        <strain evidence="6 7">P</strain>
    </source>
</reference>
<dbReference type="RefSeq" id="WP_149566417.1">
    <property type="nucleotide sequence ID" value="NZ_CP035807.1"/>
</dbReference>
<dbReference type="OrthoDB" id="9806956at2"/>
<evidence type="ECO:0000256" key="2">
    <source>
        <dbReference type="ARBA" id="ARBA00010231"/>
    </source>
</evidence>
<dbReference type="InterPro" id="IPR005844">
    <property type="entry name" value="A-D-PHexomutase_a/b/a-I"/>
</dbReference>
<evidence type="ECO:0000313" key="6">
    <source>
        <dbReference type="EMBL" id="QEN03157.1"/>
    </source>
</evidence>
<accession>A0A5C1Q711</accession>
<dbReference type="Pfam" id="PF02878">
    <property type="entry name" value="PGM_PMM_I"/>
    <property type="match status" value="1"/>
</dbReference>
<evidence type="ECO:0000256" key="1">
    <source>
        <dbReference type="ARBA" id="ARBA00001946"/>
    </source>
</evidence>
<evidence type="ECO:0000313" key="7">
    <source>
        <dbReference type="Proteomes" id="UP000323824"/>
    </source>
</evidence>
<dbReference type="InterPro" id="IPR005846">
    <property type="entry name" value="A-D-PHexomutase_a/b/a-III"/>
</dbReference>
<comment type="similarity">
    <text evidence="2">Belongs to the phosphohexose mutase family.</text>
</comment>
<proteinExistence type="inferred from homology"/>
<dbReference type="PANTHER" id="PTHR42946">
    <property type="entry name" value="PHOSPHOHEXOSE MUTASE"/>
    <property type="match status" value="1"/>
</dbReference>
<dbReference type="InterPro" id="IPR005841">
    <property type="entry name" value="Alpha-D-phosphohexomutase_SF"/>
</dbReference>
<keyword evidence="3" id="KW-0597">Phosphoprotein</keyword>
<dbReference type="PRINTS" id="PR00509">
    <property type="entry name" value="PGMPMM"/>
</dbReference>
<gene>
    <name evidence="6" type="ORF">EW093_00045</name>
</gene>
<dbReference type="PANTHER" id="PTHR42946:SF1">
    <property type="entry name" value="PHOSPHOGLUCOMUTASE (ALPHA-D-GLUCOSE-1,6-BISPHOSPHATE-DEPENDENT)"/>
    <property type="match status" value="1"/>
</dbReference>
<keyword evidence="7" id="KW-1185">Reference proteome</keyword>
<dbReference type="InterPro" id="IPR050060">
    <property type="entry name" value="Phosphoglucosamine_mutase"/>
</dbReference>
<evidence type="ECO:0000259" key="4">
    <source>
        <dbReference type="Pfam" id="PF02878"/>
    </source>
</evidence>
<dbReference type="InterPro" id="IPR016055">
    <property type="entry name" value="A-D-PHexomutase_a/b/a-I/II/III"/>
</dbReference>
<dbReference type="AlphaFoldDB" id="A0A5C1Q711"/>
<name>A0A5C1Q711_9SPIO</name>
<organism evidence="6 7">
    <name type="scientific">Thiospirochaeta perfilievii</name>
    <dbReference type="NCBI Taxonomy" id="252967"/>
    <lineage>
        <taxon>Bacteria</taxon>
        <taxon>Pseudomonadati</taxon>
        <taxon>Spirochaetota</taxon>
        <taxon>Spirochaetia</taxon>
        <taxon>Spirochaetales</taxon>
        <taxon>Spirochaetaceae</taxon>
        <taxon>Thiospirochaeta</taxon>
    </lineage>
</organism>
<evidence type="ECO:0000256" key="3">
    <source>
        <dbReference type="ARBA" id="ARBA00022553"/>
    </source>
</evidence>
<dbReference type="Pfam" id="PF02880">
    <property type="entry name" value="PGM_PMM_III"/>
    <property type="match status" value="1"/>
</dbReference>
<feature type="domain" description="Alpha-D-phosphohexomutase alpha/beta/alpha" evidence="4">
    <location>
        <begin position="92"/>
        <end position="222"/>
    </location>
</feature>
<dbReference type="SUPFAM" id="SSF53738">
    <property type="entry name" value="Phosphoglucomutase, first 3 domains"/>
    <property type="match status" value="2"/>
</dbReference>
<comment type="cofactor">
    <cofactor evidence="1">
        <name>Mg(2+)</name>
        <dbReference type="ChEBI" id="CHEBI:18420"/>
    </cofactor>
</comment>
<dbReference type="Gene3D" id="3.40.120.10">
    <property type="entry name" value="Alpha-D-Glucose-1,6-Bisphosphate, subunit A, domain 3"/>
    <property type="match status" value="3"/>
</dbReference>
<dbReference type="EMBL" id="CP035807">
    <property type="protein sequence ID" value="QEN03157.1"/>
    <property type="molecule type" value="Genomic_DNA"/>
</dbReference>
<dbReference type="GO" id="GO:0005975">
    <property type="term" value="P:carbohydrate metabolic process"/>
    <property type="evidence" value="ECO:0007669"/>
    <property type="project" value="InterPro"/>
</dbReference>
<evidence type="ECO:0000259" key="5">
    <source>
        <dbReference type="Pfam" id="PF02880"/>
    </source>
</evidence>
<dbReference type="KEGG" id="sper:EW093_00045"/>
<dbReference type="Proteomes" id="UP000323824">
    <property type="component" value="Chromosome"/>
</dbReference>
<dbReference type="GO" id="GO:0004615">
    <property type="term" value="F:phosphomannomutase activity"/>
    <property type="evidence" value="ECO:0007669"/>
    <property type="project" value="TreeGrafter"/>
</dbReference>
<protein>
    <recommendedName>
        <fullName evidence="8">Alpha-D-phosphohexomutase alpha/beta/alpha domain-containing protein</fullName>
    </recommendedName>
</protein>
<evidence type="ECO:0008006" key="8">
    <source>
        <dbReference type="Google" id="ProtNLM"/>
    </source>
</evidence>